<evidence type="ECO:0008006" key="4">
    <source>
        <dbReference type="Google" id="ProtNLM"/>
    </source>
</evidence>
<dbReference type="Proteomes" id="UP000239872">
    <property type="component" value="Unassembled WGS sequence"/>
</dbReference>
<dbReference type="AlphaFoldDB" id="A0A2S7SWA7"/>
<sequence length="152" mass="16355">MKKSIFSIIVILSCGFMFAGCTKTGTPTIEPSMSATIASYTFNADYIEPRLQKSQIADTGTTLIMDGYERSSGDKIEITVTKYTGNPGTYSIVQGQASAYYLHNGVKYQATGGIVAIKDASTNVISGYFNFTSTSGVTILNGNYVCGKPWVY</sequence>
<gene>
    <name evidence="2" type="ORF">CJD36_013075</name>
</gene>
<accession>A0A2S7SWA7</accession>
<comment type="caution">
    <text evidence="2">The sequence shown here is derived from an EMBL/GenBank/DDBJ whole genome shotgun (WGS) entry which is preliminary data.</text>
</comment>
<feature type="signal peptide" evidence="1">
    <location>
        <begin position="1"/>
        <end position="19"/>
    </location>
</feature>
<evidence type="ECO:0000313" key="2">
    <source>
        <dbReference type="EMBL" id="PQJ10897.1"/>
    </source>
</evidence>
<name>A0A2S7SWA7_9BACT</name>
<dbReference type="PROSITE" id="PS51257">
    <property type="entry name" value="PROKAR_LIPOPROTEIN"/>
    <property type="match status" value="1"/>
</dbReference>
<evidence type="ECO:0000313" key="3">
    <source>
        <dbReference type="Proteomes" id="UP000239872"/>
    </source>
</evidence>
<dbReference type="RefSeq" id="WP_105039624.1">
    <property type="nucleotide sequence ID" value="NZ_PPSL01000003.1"/>
</dbReference>
<organism evidence="2 3">
    <name type="scientific">Flavipsychrobacter stenotrophus</name>
    <dbReference type="NCBI Taxonomy" id="2077091"/>
    <lineage>
        <taxon>Bacteria</taxon>
        <taxon>Pseudomonadati</taxon>
        <taxon>Bacteroidota</taxon>
        <taxon>Chitinophagia</taxon>
        <taxon>Chitinophagales</taxon>
        <taxon>Chitinophagaceae</taxon>
        <taxon>Flavipsychrobacter</taxon>
    </lineage>
</organism>
<dbReference type="EMBL" id="PPSL01000003">
    <property type="protein sequence ID" value="PQJ10897.1"/>
    <property type="molecule type" value="Genomic_DNA"/>
</dbReference>
<reference evidence="2 3" key="1">
    <citation type="submission" date="2018-01" db="EMBL/GenBank/DDBJ databases">
        <title>A novel member of the phylum Bacteroidetes isolated from glacier ice.</title>
        <authorList>
            <person name="Liu Q."/>
            <person name="Xin Y.-H."/>
        </authorList>
    </citation>
    <scope>NUCLEOTIDE SEQUENCE [LARGE SCALE GENOMIC DNA]</scope>
    <source>
        <strain evidence="2 3">RB1R16</strain>
    </source>
</reference>
<evidence type="ECO:0000256" key="1">
    <source>
        <dbReference type="SAM" id="SignalP"/>
    </source>
</evidence>
<proteinExistence type="predicted"/>
<feature type="chain" id="PRO_5015646952" description="Lipoprotein" evidence="1">
    <location>
        <begin position="20"/>
        <end position="152"/>
    </location>
</feature>
<keyword evidence="3" id="KW-1185">Reference proteome</keyword>
<keyword evidence="1" id="KW-0732">Signal</keyword>
<protein>
    <recommendedName>
        <fullName evidence="4">Lipoprotein</fullName>
    </recommendedName>
</protein>